<proteinExistence type="predicted"/>
<dbReference type="EMBL" id="CAMGYJ010000003">
    <property type="protein sequence ID" value="CAI0394963.1"/>
    <property type="molecule type" value="Genomic_DNA"/>
</dbReference>
<evidence type="ECO:0000313" key="2">
    <source>
        <dbReference type="Proteomes" id="UP001154282"/>
    </source>
</evidence>
<sequence length="37" mass="4057">MNGLIHFLGGIEPVLSFLGERLPGFSLLKFCLLIPLT</sequence>
<evidence type="ECO:0008006" key="3">
    <source>
        <dbReference type="Google" id="ProtNLM"/>
    </source>
</evidence>
<evidence type="ECO:0000313" key="1">
    <source>
        <dbReference type="EMBL" id="CAI0394963.1"/>
    </source>
</evidence>
<keyword evidence="2" id="KW-1185">Reference proteome</keyword>
<name>A0AAV0ID47_9ROSI</name>
<gene>
    <name evidence="1" type="ORF">LITE_LOCUS8537</name>
</gene>
<protein>
    <recommendedName>
        <fullName evidence="3">NADH dehydrogenase subunit 4</fullName>
    </recommendedName>
</protein>
<comment type="caution">
    <text evidence="1">The sequence shown here is derived from an EMBL/GenBank/DDBJ whole genome shotgun (WGS) entry which is preliminary data.</text>
</comment>
<organism evidence="1 2">
    <name type="scientific">Linum tenue</name>
    <dbReference type="NCBI Taxonomy" id="586396"/>
    <lineage>
        <taxon>Eukaryota</taxon>
        <taxon>Viridiplantae</taxon>
        <taxon>Streptophyta</taxon>
        <taxon>Embryophyta</taxon>
        <taxon>Tracheophyta</taxon>
        <taxon>Spermatophyta</taxon>
        <taxon>Magnoliopsida</taxon>
        <taxon>eudicotyledons</taxon>
        <taxon>Gunneridae</taxon>
        <taxon>Pentapetalae</taxon>
        <taxon>rosids</taxon>
        <taxon>fabids</taxon>
        <taxon>Malpighiales</taxon>
        <taxon>Linaceae</taxon>
        <taxon>Linum</taxon>
    </lineage>
</organism>
<dbReference type="Proteomes" id="UP001154282">
    <property type="component" value="Unassembled WGS sequence"/>
</dbReference>
<reference evidence="1" key="1">
    <citation type="submission" date="2022-08" db="EMBL/GenBank/DDBJ databases">
        <authorList>
            <person name="Gutierrez-Valencia J."/>
        </authorList>
    </citation>
    <scope>NUCLEOTIDE SEQUENCE</scope>
</reference>
<dbReference type="AlphaFoldDB" id="A0AAV0ID47"/>
<accession>A0AAV0ID47</accession>